<name>A0A1E7KIA8_9ACTN</name>
<dbReference type="Proteomes" id="UP000176101">
    <property type="component" value="Unassembled WGS sequence"/>
</dbReference>
<evidence type="ECO:0000256" key="2">
    <source>
        <dbReference type="ARBA" id="ARBA00022692"/>
    </source>
</evidence>
<dbReference type="EMBL" id="LJGU01000118">
    <property type="protein sequence ID" value="OEV03584.1"/>
    <property type="molecule type" value="Genomic_DNA"/>
</dbReference>
<dbReference type="Pfam" id="PF13564">
    <property type="entry name" value="DoxX_2"/>
    <property type="match status" value="1"/>
</dbReference>
<gene>
    <name evidence="6" type="ORF">AN216_11030</name>
</gene>
<keyword evidence="7" id="KW-1185">Reference proteome</keyword>
<evidence type="ECO:0000256" key="3">
    <source>
        <dbReference type="ARBA" id="ARBA00022989"/>
    </source>
</evidence>
<dbReference type="AlphaFoldDB" id="A0A1E7KIA8"/>
<sequence>MSGGLVDALGVATLLSVAANLLIAAADFRRAGFVLRNSAEVGLPPSAIPYLGALKAAGATGLLAGLAGAPGLGLAAGTGLVLFFLGAVGAHVRARVLHNIGFPLTYLVLALCGGAYFLQALR</sequence>
<feature type="transmembrane region" description="Helical" evidence="5">
    <location>
        <begin position="74"/>
        <end position="94"/>
    </location>
</feature>
<evidence type="ECO:0000256" key="4">
    <source>
        <dbReference type="ARBA" id="ARBA00023136"/>
    </source>
</evidence>
<keyword evidence="2 5" id="KW-0812">Transmembrane</keyword>
<organism evidence="6 7">
    <name type="scientific">Streptomyces oceani</name>
    <dbReference type="NCBI Taxonomy" id="1075402"/>
    <lineage>
        <taxon>Bacteria</taxon>
        <taxon>Bacillati</taxon>
        <taxon>Actinomycetota</taxon>
        <taxon>Actinomycetes</taxon>
        <taxon>Kitasatosporales</taxon>
        <taxon>Streptomycetaceae</taxon>
        <taxon>Streptomyces</taxon>
    </lineage>
</organism>
<evidence type="ECO:0000256" key="5">
    <source>
        <dbReference type="SAM" id="Phobius"/>
    </source>
</evidence>
<keyword evidence="4 5" id="KW-0472">Membrane</keyword>
<keyword evidence="3 5" id="KW-1133">Transmembrane helix</keyword>
<feature type="transmembrane region" description="Helical" evidence="5">
    <location>
        <begin position="100"/>
        <end position="118"/>
    </location>
</feature>
<evidence type="ECO:0000313" key="7">
    <source>
        <dbReference type="Proteomes" id="UP000176101"/>
    </source>
</evidence>
<reference evidence="6 7" key="1">
    <citation type="journal article" date="2016" name="Front. Microbiol.">
        <title>Comparative Genomics Analysis of Streptomyces Species Reveals Their Adaptation to the Marine Environment and Their Diversity at the Genomic Level.</title>
        <authorList>
            <person name="Tian X."/>
            <person name="Zhang Z."/>
            <person name="Yang T."/>
            <person name="Chen M."/>
            <person name="Li J."/>
            <person name="Chen F."/>
            <person name="Yang J."/>
            <person name="Li W."/>
            <person name="Zhang B."/>
            <person name="Zhang Z."/>
            <person name="Wu J."/>
            <person name="Zhang C."/>
            <person name="Long L."/>
            <person name="Xiao J."/>
        </authorList>
    </citation>
    <scope>NUCLEOTIDE SEQUENCE [LARGE SCALE GENOMIC DNA]</scope>
    <source>
        <strain evidence="6 7">SCSIO 02100</strain>
    </source>
</reference>
<protein>
    <submittedName>
        <fullName evidence="6">Transmembrane invasion protein</fullName>
    </submittedName>
</protein>
<dbReference type="RefSeq" id="WP_070196465.1">
    <property type="nucleotide sequence ID" value="NZ_LJGU01000118.1"/>
</dbReference>
<accession>A0A1E7KIA8</accession>
<evidence type="ECO:0000313" key="6">
    <source>
        <dbReference type="EMBL" id="OEV03584.1"/>
    </source>
</evidence>
<dbReference type="STRING" id="1075402.AN216_11030"/>
<proteinExistence type="predicted"/>
<dbReference type="InterPro" id="IPR032808">
    <property type="entry name" value="DoxX"/>
</dbReference>
<comment type="caution">
    <text evidence="6">The sequence shown here is derived from an EMBL/GenBank/DDBJ whole genome shotgun (WGS) entry which is preliminary data.</text>
</comment>
<dbReference type="PATRIC" id="fig|1075402.3.peg.3034"/>
<evidence type="ECO:0000256" key="1">
    <source>
        <dbReference type="ARBA" id="ARBA00004141"/>
    </source>
</evidence>
<dbReference type="GO" id="GO:0016020">
    <property type="term" value="C:membrane"/>
    <property type="evidence" value="ECO:0007669"/>
    <property type="project" value="UniProtKB-SubCell"/>
</dbReference>
<comment type="subcellular location">
    <subcellularLocation>
        <location evidence="1">Membrane</location>
        <topology evidence="1">Multi-pass membrane protein</topology>
    </subcellularLocation>
</comment>